<feature type="region of interest" description="Disordered" evidence="1">
    <location>
        <begin position="268"/>
        <end position="298"/>
    </location>
</feature>
<gene>
    <name evidence="2" type="ORF">PoMZ_10454</name>
</gene>
<feature type="compositionally biased region" description="Polar residues" evidence="1">
    <location>
        <begin position="154"/>
        <end position="174"/>
    </location>
</feature>
<reference evidence="2 3" key="1">
    <citation type="journal article" date="2019" name="Mol. Biol. Evol.">
        <title>Blast fungal genomes show frequent chromosomal changes, gene gains and losses, and effector gene turnover.</title>
        <authorList>
            <person name="Gomez Luciano L.B."/>
            <person name="Jason Tsai I."/>
            <person name="Chuma I."/>
            <person name="Tosa Y."/>
            <person name="Chen Y.H."/>
            <person name="Li J.Y."/>
            <person name="Li M.Y."/>
            <person name="Jade Lu M.Y."/>
            <person name="Nakayashiki H."/>
            <person name="Li W.H."/>
        </authorList>
    </citation>
    <scope>NUCLEOTIDE SEQUENCE [LARGE SCALE GENOMIC DNA]</scope>
    <source>
        <strain evidence="2">MZ5-1-6</strain>
    </source>
</reference>
<feature type="region of interest" description="Disordered" evidence="1">
    <location>
        <begin position="147"/>
        <end position="182"/>
    </location>
</feature>
<feature type="compositionally biased region" description="Polar residues" evidence="1">
    <location>
        <begin position="450"/>
        <end position="462"/>
    </location>
</feature>
<evidence type="ECO:0000313" key="2">
    <source>
        <dbReference type="EMBL" id="QBZ54745.1"/>
    </source>
</evidence>
<accession>A0A4V1C509</accession>
<evidence type="ECO:0000313" key="3">
    <source>
        <dbReference type="Proteomes" id="UP000294847"/>
    </source>
</evidence>
<dbReference type="AlphaFoldDB" id="A0A4V1C509"/>
<dbReference type="VEuPathDB" id="FungiDB:M_BR32_EuGene_00079671"/>
<dbReference type="Proteomes" id="UP000294847">
    <property type="component" value="Chromosome 1"/>
</dbReference>
<organism evidence="2 3">
    <name type="scientific">Pyricularia oryzae</name>
    <name type="common">Rice blast fungus</name>
    <name type="synonym">Magnaporthe oryzae</name>
    <dbReference type="NCBI Taxonomy" id="318829"/>
    <lineage>
        <taxon>Eukaryota</taxon>
        <taxon>Fungi</taxon>
        <taxon>Dikarya</taxon>
        <taxon>Ascomycota</taxon>
        <taxon>Pezizomycotina</taxon>
        <taxon>Sordariomycetes</taxon>
        <taxon>Sordariomycetidae</taxon>
        <taxon>Magnaporthales</taxon>
        <taxon>Pyriculariaceae</taxon>
        <taxon>Pyricularia</taxon>
    </lineage>
</organism>
<sequence>MLPSLDSDEVNHKLALTVAFTAALKSDSGPGDLLSYSLHASSSDTQTKVSPVSTTPMAPRFRGSNLVIQDCSPEKSHFDPPTPKHKAIARRLKSRLSTWRLVPKLPKRRTFANFAALGNGEGHDKALKKQGLSRSITIGHFSNLARIRRHKSPPSISSDDTKLDNSPTKLSSTAEQHDEADPFTEENVLDTSLDALLQLLPDGYSTPRRRDSVQRQSALPRGLDISKTTIARSSLLKPETFPSLPSRPQPYATHSISPTRMLKTAIPQRTSSKATGGISPRVSSEKIQYKKHPSPSKNTLKSLKLCCQDAKSHPRTAFSFRKSSTVQDFSAGIYGLYEATTVSQKRRSTPSRKAKLIQLRGKSSKSATTWTAATGVAGSTAEKVKGTSESTLAITPPHNNVAVPPSGYYRDPDVSDTAQLGRTLRFRSVNLRESSRPPPPRYTLPKPETSIRSQHAPSSFSPSMHPIRIFVDKESTIPDFSEKKKHPSPTKEEWEILGGHWRHEMDRLGLRVCGFAPAPVQLDSIEHPVTVKNQHNVR</sequence>
<dbReference type="EMBL" id="CP034204">
    <property type="protein sequence ID" value="QBZ54745.1"/>
    <property type="molecule type" value="Genomic_DNA"/>
</dbReference>
<name>A0A4V1C509_PYROR</name>
<proteinExistence type="predicted"/>
<protein>
    <submittedName>
        <fullName evidence="2">Uncharacterized protein</fullName>
    </submittedName>
</protein>
<evidence type="ECO:0000256" key="1">
    <source>
        <dbReference type="SAM" id="MobiDB-lite"/>
    </source>
</evidence>
<feature type="region of interest" description="Disordered" evidence="1">
    <location>
        <begin position="429"/>
        <end position="464"/>
    </location>
</feature>